<dbReference type="InterPro" id="IPR024170">
    <property type="entry name" value="Aminoglycoside_N6-AcTrfrase"/>
</dbReference>
<proteinExistence type="predicted"/>
<feature type="domain" description="N-acetyltransferase" evidence="10">
    <location>
        <begin position="1"/>
        <end position="147"/>
    </location>
</feature>
<dbReference type="InterPro" id="IPR016181">
    <property type="entry name" value="Acyl_CoA_acyltransferase"/>
</dbReference>
<dbReference type="EC" id="2.3.1.82" evidence="2 9"/>
<dbReference type="InterPro" id="IPR050832">
    <property type="entry name" value="Bact_Acetyltransf"/>
</dbReference>
<accession>A0ABW0GAY3</accession>
<evidence type="ECO:0000256" key="7">
    <source>
        <dbReference type="ARBA" id="ARBA00029660"/>
    </source>
</evidence>
<evidence type="ECO:0000256" key="8">
    <source>
        <dbReference type="ARBA" id="ARBA00048923"/>
    </source>
</evidence>
<dbReference type="Pfam" id="PF00583">
    <property type="entry name" value="Acetyltransf_1"/>
    <property type="match status" value="1"/>
</dbReference>
<dbReference type="SUPFAM" id="SSF55729">
    <property type="entry name" value="Acyl-CoA N-acyltransferases (Nat)"/>
    <property type="match status" value="1"/>
</dbReference>
<keyword evidence="4 9" id="KW-0808">Transferase</keyword>
<dbReference type="PIRSF" id="PIRSF000452">
    <property type="entry name" value="6-N-acetyltransf"/>
    <property type="match status" value="1"/>
</dbReference>
<comment type="function">
    <text evidence="9">Catalyzes the transfer of an acetyl group from acetyl-CoA to the 6'-amino group of aminoglycoside molecules conferring resistance to antibiotics containing the purpurosamine ring.</text>
</comment>
<dbReference type="RefSeq" id="WP_376997925.1">
    <property type="nucleotide sequence ID" value="NZ_JBHSLC010000081.1"/>
</dbReference>
<reference evidence="12" key="1">
    <citation type="journal article" date="2019" name="Int. J. Syst. Evol. Microbiol.">
        <title>The Global Catalogue of Microorganisms (GCM) 10K type strain sequencing project: providing services to taxonomists for standard genome sequencing and annotation.</title>
        <authorList>
            <consortium name="The Broad Institute Genomics Platform"/>
            <consortium name="The Broad Institute Genome Sequencing Center for Infectious Disease"/>
            <person name="Wu L."/>
            <person name="Ma J."/>
        </authorList>
    </citation>
    <scope>NUCLEOTIDE SEQUENCE [LARGE SCALE GENOMIC DNA]</scope>
    <source>
        <strain evidence="12">CCUG 58760</strain>
    </source>
</reference>
<dbReference type="Proteomes" id="UP001596166">
    <property type="component" value="Unassembled WGS sequence"/>
</dbReference>
<evidence type="ECO:0000259" key="10">
    <source>
        <dbReference type="PROSITE" id="PS51186"/>
    </source>
</evidence>
<dbReference type="CDD" id="cd04301">
    <property type="entry name" value="NAT_SF"/>
    <property type="match status" value="1"/>
</dbReference>
<evidence type="ECO:0000256" key="2">
    <source>
        <dbReference type="ARBA" id="ARBA00012888"/>
    </source>
</evidence>
<dbReference type="Gene3D" id="3.40.630.30">
    <property type="match status" value="1"/>
</dbReference>
<dbReference type="InterPro" id="IPR000182">
    <property type="entry name" value="GNAT_dom"/>
</dbReference>
<dbReference type="PROSITE" id="PS51186">
    <property type="entry name" value="GNAT"/>
    <property type="match status" value="1"/>
</dbReference>
<evidence type="ECO:0000256" key="1">
    <source>
        <dbReference type="ARBA" id="ARBA00011738"/>
    </source>
</evidence>
<evidence type="ECO:0000256" key="3">
    <source>
        <dbReference type="ARBA" id="ARBA00017677"/>
    </source>
</evidence>
<evidence type="ECO:0000313" key="12">
    <source>
        <dbReference type="Proteomes" id="UP001596166"/>
    </source>
</evidence>
<evidence type="ECO:0000256" key="6">
    <source>
        <dbReference type="ARBA" id="ARBA00023315"/>
    </source>
</evidence>
<gene>
    <name evidence="11" type="primary">aac(6')</name>
    <name evidence="11" type="ORF">ACFPMG_24810</name>
</gene>
<evidence type="ECO:0000313" key="11">
    <source>
        <dbReference type="EMBL" id="MFC5358214.1"/>
    </source>
</evidence>
<keyword evidence="12" id="KW-1185">Reference proteome</keyword>
<name>A0ABW0GAY3_9PROT</name>
<evidence type="ECO:0000256" key="9">
    <source>
        <dbReference type="PIRNR" id="PIRNR000452"/>
    </source>
</evidence>
<comment type="subunit">
    <text evidence="1 9">Homodimer.</text>
</comment>
<comment type="catalytic activity">
    <reaction evidence="8 9">
        <text>kanamycin B + acetyl-CoA = N(6')-acetylkanamycin B + CoA + H(+)</text>
        <dbReference type="Rhea" id="RHEA:16449"/>
        <dbReference type="ChEBI" id="CHEBI:15378"/>
        <dbReference type="ChEBI" id="CHEBI:57287"/>
        <dbReference type="ChEBI" id="CHEBI:57288"/>
        <dbReference type="ChEBI" id="CHEBI:58390"/>
        <dbReference type="ChEBI" id="CHEBI:58549"/>
        <dbReference type="EC" id="2.3.1.82"/>
    </reaction>
</comment>
<dbReference type="GO" id="GO:0047663">
    <property type="term" value="F:aminoglycoside 6'-N-acetyltransferase activity"/>
    <property type="evidence" value="ECO:0007669"/>
    <property type="project" value="UniProtKB-EC"/>
</dbReference>
<dbReference type="EMBL" id="JBHSLC010000081">
    <property type="protein sequence ID" value="MFC5358214.1"/>
    <property type="molecule type" value="Genomic_DNA"/>
</dbReference>
<dbReference type="NCBIfam" id="NF043067">
    <property type="entry name" value="AAC_6p_group_E"/>
    <property type="match status" value="1"/>
</dbReference>
<dbReference type="PANTHER" id="PTHR43877">
    <property type="entry name" value="AMINOALKYLPHOSPHONATE N-ACETYLTRANSFERASE-RELATED-RELATED"/>
    <property type="match status" value="1"/>
</dbReference>
<comment type="caution">
    <text evidence="11">The sequence shown here is derived from an EMBL/GenBank/DDBJ whole genome shotgun (WGS) entry which is preliminary data.</text>
</comment>
<organism evidence="11 12">
    <name type="scientific">Azospirillum himalayense</name>
    <dbReference type="NCBI Taxonomy" id="654847"/>
    <lineage>
        <taxon>Bacteria</taxon>
        <taxon>Pseudomonadati</taxon>
        <taxon>Pseudomonadota</taxon>
        <taxon>Alphaproteobacteria</taxon>
        <taxon>Rhodospirillales</taxon>
        <taxon>Azospirillaceae</taxon>
        <taxon>Azospirillum</taxon>
    </lineage>
</organism>
<protein>
    <recommendedName>
        <fullName evidence="3 9">Aminoglycoside N(6')-acetyltransferase type 1</fullName>
        <ecNumber evidence="2 9">2.3.1.82</ecNumber>
    </recommendedName>
    <alternativeName>
        <fullName evidence="7 9">Aminoglycoside resistance protein</fullName>
    </alternativeName>
</protein>
<keyword evidence="5 9" id="KW-0046">Antibiotic resistance</keyword>
<evidence type="ECO:0000256" key="5">
    <source>
        <dbReference type="ARBA" id="ARBA00023251"/>
    </source>
</evidence>
<evidence type="ECO:0000256" key="4">
    <source>
        <dbReference type="ARBA" id="ARBA00022679"/>
    </source>
</evidence>
<sequence>MRVERCTHETLDDLATLRWELWPEAPIATHRTEAADDLVAPERAAAFIVRDEDGVAVGFAEASLRRDYVNGCETSPVAFLEGIYVRAAQRKRGVARLLIQAVEGWGKEKGCSEFASDADIGNDVSRHMHAALGFEETERVVFFRKAL</sequence>
<keyword evidence="6 9" id="KW-0012">Acyltransferase</keyword>